<dbReference type="InterPro" id="IPR033290">
    <property type="entry name" value="CCDC39"/>
</dbReference>
<organism evidence="7 8">
    <name type="scientific">Psylliodes chrysocephalus</name>
    <dbReference type="NCBI Taxonomy" id="3402493"/>
    <lineage>
        <taxon>Eukaryota</taxon>
        <taxon>Metazoa</taxon>
        <taxon>Ecdysozoa</taxon>
        <taxon>Arthropoda</taxon>
        <taxon>Hexapoda</taxon>
        <taxon>Insecta</taxon>
        <taxon>Pterygota</taxon>
        <taxon>Neoptera</taxon>
        <taxon>Endopterygota</taxon>
        <taxon>Coleoptera</taxon>
        <taxon>Polyphaga</taxon>
        <taxon>Cucujiformia</taxon>
        <taxon>Chrysomeloidea</taxon>
        <taxon>Chrysomelidae</taxon>
        <taxon>Galerucinae</taxon>
        <taxon>Alticini</taxon>
        <taxon>Psylliodes</taxon>
    </lineage>
</organism>
<dbReference type="GO" id="GO:0005576">
    <property type="term" value="C:extracellular region"/>
    <property type="evidence" value="ECO:0007669"/>
    <property type="project" value="GOC"/>
</dbReference>
<feature type="region of interest" description="Disordered" evidence="6">
    <location>
        <begin position="868"/>
        <end position="905"/>
    </location>
</feature>
<dbReference type="Proteomes" id="UP001153636">
    <property type="component" value="Chromosome 5"/>
</dbReference>
<accession>A0A9P0CZB4</accession>
<comment type="similarity">
    <text evidence="1">Belongs to the CCDC39 family.</text>
</comment>
<feature type="compositionally biased region" description="Polar residues" evidence="6">
    <location>
        <begin position="896"/>
        <end position="905"/>
    </location>
</feature>
<reference evidence="7" key="1">
    <citation type="submission" date="2022-01" db="EMBL/GenBank/DDBJ databases">
        <authorList>
            <person name="King R."/>
        </authorList>
    </citation>
    <scope>NUCLEOTIDE SEQUENCE</scope>
</reference>
<proteinExistence type="inferred from homology"/>
<feature type="coiled-coil region" evidence="5">
    <location>
        <begin position="167"/>
        <end position="299"/>
    </location>
</feature>
<dbReference type="GO" id="GO:0036159">
    <property type="term" value="P:inner dynein arm assembly"/>
    <property type="evidence" value="ECO:0007669"/>
    <property type="project" value="InterPro"/>
</dbReference>
<dbReference type="OrthoDB" id="420518at2759"/>
<dbReference type="AlphaFoldDB" id="A0A9P0CZB4"/>
<dbReference type="GO" id="GO:0060285">
    <property type="term" value="P:cilium-dependent cell motility"/>
    <property type="evidence" value="ECO:0007669"/>
    <property type="project" value="TreeGrafter"/>
</dbReference>
<evidence type="ECO:0000256" key="5">
    <source>
        <dbReference type="SAM" id="Coils"/>
    </source>
</evidence>
<dbReference type="GO" id="GO:0060287">
    <property type="term" value="P:epithelial cilium movement involved in determination of left/right asymmetry"/>
    <property type="evidence" value="ECO:0007669"/>
    <property type="project" value="TreeGrafter"/>
</dbReference>
<dbReference type="EMBL" id="OV651817">
    <property type="protein sequence ID" value="CAH1111029.1"/>
    <property type="molecule type" value="Genomic_DNA"/>
</dbReference>
<dbReference type="PANTHER" id="PTHR18962">
    <property type="entry name" value="COILED-COIL DOMAIN-CONTAINING PROTEIN 39"/>
    <property type="match status" value="1"/>
</dbReference>
<evidence type="ECO:0000256" key="2">
    <source>
        <dbReference type="ARBA" id="ARBA00016725"/>
    </source>
</evidence>
<feature type="compositionally biased region" description="Low complexity" evidence="6">
    <location>
        <begin position="874"/>
        <end position="890"/>
    </location>
</feature>
<protein>
    <recommendedName>
        <fullName evidence="2">Coiled-coil domain-containing protein 39</fullName>
    </recommendedName>
</protein>
<dbReference type="Pfam" id="PF24161">
    <property type="entry name" value="CCDC39"/>
    <property type="match status" value="1"/>
</dbReference>
<dbReference type="PANTHER" id="PTHR18962:SF0">
    <property type="entry name" value="COILED-COIL DOMAIN-CONTAINING PROTEIN 39"/>
    <property type="match status" value="1"/>
</dbReference>
<feature type="coiled-coil region" evidence="5">
    <location>
        <begin position="681"/>
        <end position="819"/>
    </location>
</feature>
<feature type="coiled-coil region" evidence="5">
    <location>
        <begin position="328"/>
        <end position="383"/>
    </location>
</feature>
<dbReference type="GO" id="GO:0005930">
    <property type="term" value="C:axoneme"/>
    <property type="evidence" value="ECO:0007669"/>
    <property type="project" value="InterPro"/>
</dbReference>
<evidence type="ECO:0000313" key="8">
    <source>
        <dbReference type="Proteomes" id="UP001153636"/>
    </source>
</evidence>
<comment type="function">
    <text evidence="4">Required for assembly of dynein regulatory complex (DRC) and inner dynein arm (IDA) complexes, which are responsible for ciliary beat regulation, thereby playing a central role in motility in cilia and flagella. Probably acts together with CCDC40 to form a molecular ruler that determines the 96 nanometer (nm) repeat length and arrangements of components in cilia and flagella. Not required for outer dynein arm complexes assembly.</text>
</comment>
<evidence type="ECO:0000256" key="4">
    <source>
        <dbReference type="ARBA" id="ARBA00045182"/>
    </source>
</evidence>
<evidence type="ECO:0000256" key="1">
    <source>
        <dbReference type="ARBA" id="ARBA00005805"/>
    </source>
</evidence>
<sequence length="922" mass="108654">MALNLEDVLKQLGWSDGFQIPIANAENKILEEELAKLSFRKQRGRTNLDVVSARLNAINDHLKFVNQESDQTQKLINTHKEQLETLEHVFCNTRTDNRNAQHAFKMSVQQLKEAEYAQNEKKTELQKLIMKADKLKAEMDWDSEALKAWDEALKKRDEDIELLRKFFKDDDRKFNQLEARRQHLKAELVSVQEKIEKIASNYHNAEQMVERSGKVIKQLSNEREALINQWKNTVGMLQQRDSDIMRAQEDLGHVNEVLQKAEDKLNTEKKFLANEKKNNKELEMEILEANDISTRYRKELADLYHYLMTNQTALQALKRQMGKVALDLNNERIKYKRLEELYEEKKNFCQEFSDNLIKLNEKLEEVRNSAMTSEQRVNNMENMISHEEMAYNQRLIDIEKINGEIFRSEQLLKDQVSIASNLEIEINLSVCTSNQLRKLINIERKDLDKIKVVVYEMEYRIDECERKLLEMAEAQKQEVPEEIQMKIQDLEKSLAEHREVQHSLQSQVDRLREEMRRLAVVLTADKDVLESLQNKCENYLLIFDISKKQIIAAKKSLQEKQVEENMMKLRISHIEKDKQKEEKHIFNLEKLRLNLEQAMKERQIEINAQKQILLIKKRSLEEDKGRLRGDVAVRKLRIEQYQKKYDLAISGLGKDDDGQPLTLATIKIKNAQEKFFLQEEGDTLDNKIKTTEKEIVALENTLKIINLTNASFKTNLAPVTDTDPEVEELHVLEQELRETFEELKKYRSELSVKEAELEETRKHLKTTEEDLHLSKEEVHNMEEETVLVRKQELDKEEKLKRVECELKRLYKQLKNKNKKDLYKYNRDFEIRHLQETNKKVLYQLREFSMNFPNMTPVIARCLSEHNLEMPENKPTPSSYSTLSTPKSCSSSDHEQLNTQRTSVTFNSDKSQQVSVTRVTLGF</sequence>
<evidence type="ECO:0000256" key="3">
    <source>
        <dbReference type="ARBA" id="ARBA00023054"/>
    </source>
</evidence>
<feature type="coiled-coil region" evidence="5">
    <location>
        <begin position="487"/>
        <end position="514"/>
    </location>
</feature>
<evidence type="ECO:0000313" key="7">
    <source>
        <dbReference type="EMBL" id="CAH1111029.1"/>
    </source>
</evidence>
<keyword evidence="3 5" id="KW-0175">Coiled coil</keyword>
<evidence type="ECO:0000256" key="6">
    <source>
        <dbReference type="SAM" id="MobiDB-lite"/>
    </source>
</evidence>
<gene>
    <name evidence="7" type="ORF">PSYICH_LOCUS11296</name>
</gene>
<keyword evidence="8" id="KW-1185">Reference proteome</keyword>
<name>A0A9P0CZB4_9CUCU</name>